<sequence length="720" mass="80031">MKGFVTNNALGVQIVVCATADALTDFVTQIQAQKPAAAQIVAVSVREMEHAAEFEGFSIKPTQTTPNINLPLTPDFAQCAQCAAQMLDPHDRRYFYPFTCCTQCGTRYAITEKYPFERENTSLATFKMCATCQTEYDSPEDVRFHAQTNSCPDCGIKFWLTDNFGKILTQENQEVFGQAAKALSEGKILAVKNTSGYLLLCDATSVQAVQQLRERKRRPTKPLAVLFPDLAQLRQHVYLSEKAAAHIGSAEAPIVVAEVKNKGAIALQEVAPNMDTLGCMLPYSGILKLLATQLNRPLVATSGNLHGSPVCADAPEAFEKLSGIADLFIHHDLPVRHSQDDSVIRFTPKYDIKLVYRRARGLAPSNYFEPTQNKVDNTKILCLGSDLKSSVSLQPNSHSYTSEYLGDLGNYETFQRFEATLSSYAETFSLKPDVIVHDLHPLYQSRQAIEPLQQRFPAARLHAVQHHEAHFAAILGEKNSWENKVLGVIWDGTGYGTDAAIWGGEFFLYEKRKISRAAHLNYFIWILGDKMAKNPKISAYAILGDALGQENFEANEQRIYARQREQKAVQTSSVGRLFDAAAYVLGFERTVFFEGEAAMYVEQLAKMCGTDAKNVYLDSEDFLSGEKLLANMRTALGHGASRAEVAAGFHWSLAKMIQKVAVQQGATHIAFSGGVFQNAYLVDCIAQKMNDLTLSWHEHLPANDENISYGQLKHYQYILQ</sequence>
<keyword evidence="6" id="KW-0862">Zinc</keyword>
<dbReference type="GO" id="GO:0051604">
    <property type="term" value="P:protein maturation"/>
    <property type="evidence" value="ECO:0007669"/>
    <property type="project" value="TreeGrafter"/>
</dbReference>
<accession>A0A1I1IBL9</accession>
<dbReference type="GO" id="GO:0008270">
    <property type="term" value="F:zinc ion binding"/>
    <property type="evidence" value="ECO:0007669"/>
    <property type="project" value="UniProtKB-KW"/>
</dbReference>
<protein>
    <submittedName>
        <fullName evidence="11">Hydrogenase maturation protein HypF</fullName>
    </submittedName>
</protein>
<dbReference type="Pfam" id="PF00708">
    <property type="entry name" value="Acylphosphatase"/>
    <property type="match status" value="1"/>
</dbReference>
<dbReference type="GO" id="GO:0003725">
    <property type="term" value="F:double-stranded RNA binding"/>
    <property type="evidence" value="ECO:0007669"/>
    <property type="project" value="InterPro"/>
</dbReference>
<dbReference type="InterPro" id="IPR017945">
    <property type="entry name" value="DHBP_synth_RibB-like_a/b_dom"/>
</dbReference>
<feature type="domain" description="YrdC-like" evidence="10">
    <location>
        <begin position="173"/>
        <end position="361"/>
    </location>
</feature>
<gene>
    <name evidence="11" type="ORF">SAMN05421780_104226</name>
</gene>
<name>A0A1I1IBL9_9BACT</name>
<keyword evidence="3" id="KW-0436">Ligase</keyword>
<evidence type="ECO:0000256" key="3">
    <source>
        <dbReference type="ARBA" id="ARBA00022598"/>
    </source>
</evidence>
<dbReference type="InterPro" id="IPR041440">
    <property type="entry name" value="HypF_C"/>
</dbReference>
<keyword evidence="12" id="KW-1185">Reference proteome</keyword>
<evidence type="ECO:0000256" key="5">
    <source>
        <dbReference type="ARBA" id="ARBA00022771"/>
    </source>
</evidence>
<dbReference type="InterPro" id="IPR043129">
    <property type="entry name" value="ATPase_NBD"/>
</dbReference>
<dbReference type="EMBL" id="FOLE01000004">
    <property type="protein sequence ID" value="SFC31628.1"/>
    <property type="molecule type" value="Genomic_DNA"/>
</dbReference>
<reference evidence="11 12" key="1">
    <citation type="submission" date="2016-10" db="EMBL/GenBank/DDBJ databases">
        <authorList>
            <person name="de Groot N.N."/>
        </authorList>
    </citation>
    <scope>NUCLEOTIDE SEQUENCE [LARGE SCALE GENOMIC DNA]</scope>
    <source>
        <strain evidence="11 12">DSM 6793</strain>
    </source>
</reference>
<dbReference type="Pfam" id="PF01300">
    <property type="entry name" value="Sua5_yciO_yrdC"/>
    <property type="match status" value="1"/>
</dbReference>
<dbReference type="GO" id="GO:0016743">
    <property type="term" value="F:carboxyl- or carbamoyltransferase activity"/>
    <property type="evidence" value="ECO:0007669"/>
    <property type="project" value="InterPro"/>
</dbReference>
<evidence type="ECO:0000313" key="12">
    <source>
        <dbReference type="Proteomes" id="UP000199514"/>
    </source>
</evidence>
<dbReference type="InterPro" id="IPR004421">
    <property type="entry name" value="Carbamoyltransferase_HypF"/>
</dbReference>
<dbReference type="InterPro" id="IPR051060">
    <property type="entry name" value="Carbamoyltrans_HypF-like"/>
</dbReference>
<dbReference type="Gene3D" id="3.30.110.120">
    <property type="match status" value="1"/>
</dbReference>
<dbReference type="Proteomes" id="UP000199514">
    <property type="component" value="Unassembled WGS sequence"/>
</dbReference>
<comment type="similarity">
    <text evidence="2">Belongs to the carbamoyltransferase HypF family.</text>
</comment>
<dbReference type="UniPathway" id="UPA00335"/>
<dbReference type="Gene3D" id="3.30.420.360">
    <property type="match status" value="1"/>
</dbReference>
<dbReference type="AlphaFoldDB" id="A0A1I1IBL9"/>
<dbReference type="InterPro" id="IPR055128">
    <property type="entry name" value="HypF_C_2"/>
</dbReference>
<evidence type="ECO:0000313" key="11">
    <source>
        <dbReference type="EMBL" id="SFC31628.1"/>
    </source>
</evidence>
<dbReference type="InterPro" id="IPR006070">
    <property type="entry name" value="Sua5-like_dom"/>
</dbReference>
<evidence type="ECO:0000256" key="1">
    <source>
        <dbReference type="ARBA" id="ARBA00004711"/>
    </source>
</evidence>
<keyword evidence="4" id="KW-0479">Metal-binding</keyword>
<dbReference type="Gene3D" id="3.90.870.50">
    <property type="match status" value="1"/>
</dbReference>
<comment type="caution">
    <text evidence="8">Lacks conserved residue(s) required for the propagation of feature annotation.</text>
</comment>
<dbReference type="PANTHER" id="PTHR42959:SF1">
    <property type="entry name" value="CARBAMOYLTRANSFERASE HYPF"/>
    <property type="match status" value="1"/>
</dbReference>
<dbReference type="Pfam" id="PF22521">
    <property type="entry name" value="HypF_C_2"/>
    <property type="match status" value="1"/>
</dbReference>
<dbReference type="InterPro" id="IPR001792">
    <property type="entry name" value="Acylphosphatase-like_dom"/>
</dbReference>
<evidence type="ECO:0000256" key="2">
    <source>
        <dbReference type="ARBA" id="ARBA00008097"/>
    </source>
</evidence>
<dbReference type="InterPro" id="IPR036046">
    <property type="entry name" value="Acylphosphatase-like_dom_sf"/>
</dbReference>
<dbReference type="Pfam" id="PF17788">
    <property type="entry name" value="HypF_C"/>
    <property type="match status" value="1"/>
</dbReference>
<comment type="pathway">
    <text evidence="1">Protein modification; [NiFe] hydrogenase maturation.</text>
</comment>
<dbReference type="InterPro" id="IPR011125">
    <property type="entry name" value="Znf_HypF"/>
</dbReference>
<dbReference type="PANTHER" id="PTHR42959">
    <property type="entry name" value="CARBAMOYLTRANSFERASE"/>
    <property type="match status" value="1"/>
</dbReference>
<organism evidence="11 12">
    <name type="scientific">Flexibacter flexilis DSM 6793</name>
    <dbReference type="NCBI Taxonomy" id="927664"/>
    <lineage>
        <taxon>Bacteria</taxon>
        <taxon>Pseudomonadati</taxon>
        <taxon>Bacteroidota</taxon>
        <taxon>Cytophagia</taxon>
        <taxon>Cytophagales</taxon>
        <taxon>Flexibacteraceae</taxon>
        <taxon>Flexibacter</taxon>
    </lineage>
</organism>
<keyword evidence="5" id="KW-0863">Zinc-finger</keyword>
<evidence type="ECO:0000259" key="9">
    <source>
        <dbReference type="PROSITE" id="PS51160"/>
    </source>
</evidence>
<evidence type="ECO:0000259" key="10">
    <source>
        <dbReference type="PROSITE" id="PS51163"/>
    </source>
</evidence>
<evidence type="ECO:0000256" key="8">
    <source>
        <dbReference type="PROSITE-ProRule" id="PRU00520"/>
    </source>
</evidence>
<proteinExistence type="inferred from homology"/>
<dbReference type="SUPFAM" id="SSF55821">
    <property type="entry name" value="YrdC/RibB"/>
    <property type="match status" value="1"/>
</dbReference>
<evidence type="ECO:0000256" key="7">
    <source>
        <dbReference type="ARBA" id="ARBA00048220"/>
    </source>
</evidence>
<dbReference type="STRING" id="927664.SAMN05421780_104226"/>
<dbReference type="Gene3D" id="3.30.420.40">
    <property type="match status" value="1"/>
</dbReference>
<comment type="catalytic activity">
    <reaction evidence="7">
        <text>C-terminal L-cysteinyl-[HypE protein] + carbamoyl phosphate + ATP + H2O = C-terminal S-carboxamide-L-cysteinyl-[HypE protein] + AMP + phosphate + diphosphate + H(+)</text>
        <dbReference type="Rhea" id="RHEA:55636"/>
        <dbReference type="Rhea" id="RHEA-COMP:14247"/>
        <dbReference type="Rhea" id="RHEA-COMP:14392"/>
        <dbReference type="ChEBI" id="CHEBI:15377"/>
        <dbReference type="ChEBI" id="CHEBI:15378"/>
        <dbReference type="ChEBI" id="CHEBI:30616"/>
        <dbReference type="ChEBI" id="CHEBI:33019"/>
        <dbReference type="ChEBI" id="CHEBI:43474"/>
        <dbReference type="ChEBI" id="CHEBI:58228"/>
        <dbReference type="ChEBI" id="CHEBI:76913"/>
        <dbReference type="ChEBI" id="CHEBI:139126"/>
        <dbReference type="ChEBI" id="CHEBI:456215"/>
    </reaction>
</comment>
<dbReference type="GO" id="GO:0016874">
    <property type="term" value="F:ligase activity"/>
    <property type="evidence" value="ECO:0007669"/>
    <property type="project" value="UniProtKB-KW"/>
</dbReference>
<dbReference type="PROSITE" id="PS51163">
    <property type="entry name" value="YRDC"/>
    <property type="match status" value="1"/>
</dbReference>
<evidence type="ECO:0000256" key="4">
    <source>
        <dbReference type="ARBA" id="ARBA00022723"/>
    </source>
</evidence>
<dbReference type="SUPFAM" id="SSF54975">
    <property type="entry name" value="Acylphosphatase/BLUF domain-like"/>
    <property type="match status" value="1"/>
</dbReference>
<dbReference type="Pfam" id="PF07503">
    <property type="entry name" value="zf-HYPF"/>
    <property type="match status" value="2"/>
</dbReference>
<dbReference type="SUPFAM" id="SSF53067">
    <property type="entry name" value="Actin-like ATPase domain"/>
    <property type="match status" value="1"/>
</dbReference>
<feature type="domain" description="Acylphosphatase-like" evidence="9">
    <location>
        <begin position="1"/>
        <end position="61"/>
    </location>
</feature>
<dbReference type="PROSITE" id="PS51160">
    <property type="entry name" value="ACYLPHOSPHATASE_3"/>
    <property type="match status" value="1"/>
</dbReference>
<evidence type="ECO:0000256" key="6">
    <source>
        <dbReference type="ARBA" id="ARBA00022833"/>
    </source>
</evidence>
<dbReference type="NCBIfam" id="TIGR00143">
    <property type="entry name" value="hypF"/>
    <property type="match status" value="1"/>
</dbReference>